<keyword evidence="4 7" id="KW-0812">Transmembrane</keyword>
<sequence length="412" mass="44414">MIHDIPLAWRNIWRNPRRTLLTVAAIAFAALLLVFMLSFQFGTYETMINASVSLRTGHLQVQAAGYQKDREVRLALNWSQETEAALLEGDARVVAAAPRANGFALVTSGSRTYGCMVTGVDPEREKKVSTLAAIIRQGSYFSGDDGALVGETLARNLKVGVGDELTLLGQGRDGSVAATVVLVQGVFESGLDAYDRNVVLLPLAFFQDLFSMEGGVHEVAIRASSLSEVAPLKAALNTRLAKLPHDGPPPVALDWMDLIPGLLQSIQMDLVSGIIMYLILIIVVAFSILNTFVMAIFERTREFGVMMAIGTTPGRLMGLVLTESFFMTATGLAVGIVFGAALTLWFETHGILIPGSDQIMKAYGISGRLYPKLSLLSATIGPVAVLAITLFSALFPALKIRHMKPVEAMHHA</sequence>
<name>A0A1G5J668_9BACT</name>
<evidence type="ECO:0000313" key="10">
    <source>
        <dbReference type="EMBL" id="SCY83319.1"/>
    </source>
</evidence>
<gene>
    <name evidence="10" type="ORF">SAMN05216233_12515</name>
</gene>
<dbReference type="InterPro" id="IPR025857">
    <property type="entry name" value="MacB_PCD"/>
</dbReference>
<dbReference type="AlphaFoldDB" id="A0A1G5J668"/>
<evidence type="ECO:0000313" key="11">
    <source>
        <dbReference type="Proteomes" id="UP000198870"/>
    </source>
</evidence>
<comment type="similarity">
    <text evidence="2">Belongs to the ABC-4 integral membrane protein family. LolC/E subfamily.</text>
</comment>
<evidence type="ECO:0000256" key="2">
    <source>
        <dbReference type="ARBA" id="ARBA00005236"/>
    </source>
</evidence>
<keyword evidence="11" id="KW-1185">Reference proteome</keyword>
<reference evidence="10 11" key="1">
    <citation type="submission" date="2016-10" db="EMBL/GenBank/DDBJ databases">
        <authorList>
            <person name="de Groot N.N."/>
        </authorList>
    </citation>
    <scope>NUCLEOTIDE SEQUENCE [LARGE SCALE GENOMIC DNA]</scope>
    <source>
        <strain evidence="10 11">AA1</strain>
    </source>
</reference>
<protein>
    <submittedName>
        <fullName evidence="10">ABC-type transport system, involved in lipoprotein release, permease component</fullName>
    </submittedName>
</protein>
<feature type="domain" description="MacB-like periplasmic core" evidence="9">
    <location>
        <begin position="19"/>
        <end position="237"/>
    </location>
</feature>
<evidence type="ECO:0000259" key="8">
    <source>
        <dbReference type="Pfam" id="PF02687"/>
    </source>
</evidence>
<dbReference type="Proteomes" id="UP000198870">
    <property type="component" value="Unassembled WGS sequence"/>
</dbReference>
<dbReference type="OrthoDB" id="9809768at2"/>
<keyword evidence="3" id="KW-1003">Cell membrane</keyword>
<keyword evidence="10" id="KW-0449">Lipoprotein</keyword>
<dbReference type="GO" id="GO:0098797">
    <property type="term" value="C:plasma membrane protein complex"/>
    <property type="evidence" value="ECO:0007669"/>
    <property type="project" value="TreeGrafter"/>
</dbReference>
<evidence type="ECO:0000256" key="6">
    <source>
        <dbReference type="ARBA" id="ARBA00023136"/>
    </source>
</evidence>
<evidence type="ECO:0000256" key="1">
    <source>
        <dbReference type="ARBA" id="ARBA00004651"/>
    </source>
</evidence>
<dbReference type="RefSeq" id="WP_092214853.1">
    <property type="nucleotide sequence ID" value="NZ_FMUX01000025.1"/>
</dbReference>
<feature type="transmembrane region" description="Helical" evidence="7">
    <location>
        <begin position="20"/>
        <end position="41"/>
    </location>
</feature>
<feature type="domain" description="ABC3 transporter permease C-terminal" evidence="8">
    <location>
        <begin position="274"/>
        <end position="405"/>
    </location>
</feature>
<dbReference type="GO" id="GO:0044874">
    <property type="term" value="P:lipoprotein localization to outer membrane"/>
    <property type="evidence" value="ECO:0007669"/>
    <property type="project" value="TreeGrafter"/>
</dbReference>
<comment type="subcellular location">
    <subcellularLocation>
        <location evidence="1">Cell membrane</location>
        <topology evidence="1">Multi-pass membrane protein</topology>
    </subcellularLocation>
</comment>
<dbReference type="InterPro" id="IPR051447">
    <property type="entry name" value="Lipoprotein-release_system"/>
</dbReference>
<dbReference type="PANTHER" id="PTHR30489">
    <property type="entry name" value="LIPOPROTEIN-RELEASING SYSTEM TRANSMEMBRANE PROTEIN LOLE"/>
    <property type="match status" value="1"/>
</dbReference>
<feature type="transmembrane region" description="Helical" evidence="7">
    <location>
        <begin position="274"/>
        <end position="297"/>
    </location>
</feature>
<evidence type="ECO:0000259" key="9">
    <source>
        <dbReference type="Pfam" id="PF12704"/>
    </source>
</evidence>
<evidence type="ECO:0000256" key="4">
    <source>
        <dbReference type="ARBA" id="ARBA00022692"/>
    </source>
</evidence>
<keyword evidence="5 7" id="KW-1133">Transmembrane helix</keyword>
<proteinExistence type="inferred from homology"/>
<dbReference type="Pfam" id="PF12704">
    <property type="entry name" value="MacB_PCD"/>
    <property type="match status" value="1"/>
</dbReference>
<dbReference type="EMBL" id="FMUX01000025">
    <property type="protein sequence ID" value="SCY83319.1"/>
    <property type="molecule type" value="Genomic_DNA"/>
</dbReference>
<feature type="transmembrane region" description="Helical" evidence="7">
    <location>
        <begin position="325"/>
        <end position="346"/>
    </location>
</feature>
<feature type="transmembrane region" description="Helical" evidence="7">
    <location>
        <begin position="373"/>
        <end position="395"/>
    </location>
</feature>
<evidence type="ECO:0000256" key="7">
    <source>
        <dbReference type="SAM" id="Phobius"/>
    </source>
</evidence>
<dbReference type="Pfam" id="PF02687">
    <property type="entry name" value="FtsX"/>
    <property type="match status" value="1"/>
</dbReference>
<keyword evidence="6 7" id="KW-0472">Membrane</keyword>
<dbReference type="STRING" id="419481.SAMN05216233_12515"/>
<dbReference type="PANTHER" id="PTHR30489:SF0">
    <property type="entry name" value="LIPOPROTEIN-RELEASING SYSTEM TRANSMEMBRANE PROTEIN LOLE"/>
    <property type="match status" value="1"/>
</dbReference>
<dbReference type="InterPro" id="IPR003838">
    <property type="entry name" value="ABC3_permease_C"/>
</dbReference>
<accession>A0A1G5J668</accession>
<evidence type="ECO:0000256" key="3">
    <source>
        <dbReference type="ARBA" id="ARBA00022475"/>
    </source>
</evidence>
<organism evidence="10 11">
    <name type="scientific">Desulfoluna spongiiphila</name>
    <dbReference type="NCBI Taxonomy" id="419481"/>
    <lineage>
        <taxon>Bacteria</taxon>
        <taxon>Pseudomonadati</taxon>
        <taxon>Thermodesulfobacteriota</taxon>
        <taxon>Desulfobacteria</taxon>
        <taxon>Desulfobacterales</taxon>
        <taxon>Desulfolunaceae</taxon>
        <taxon>Desulfoluna</taxon>
    </lineage>
</organism>
<evidence type="ECO:0000256" key="5">
    <source>
        <dbReference type="ARBA" id="ARBA00022989"/>
    </source>
</evidence>